<feature type="region of interest" description="Disordered" evidence="6">
    <location>
        <begin position="289"/>
        <end position="344"/>
    </location>
</feature>
<dbReference type="GO" id="GO:0016020">
    <property type="term" value="C:membrane"/>
    <property type="evidence" value="ECO:0007669"/>
    <property type="project" value="UniProtKB-SubCell"/>
</dbReference>
<dbReference type="PANTHER" id="PTHR33048">
    <property type="entry name" value="PTH11-LIKE INTEGRAL MEMBRANE PROTEIN (AFU_ORTHOLOGUE AFUA_5G11245)"/>
    <property type="match status" value="1"/>
</dbReference>
<feature type="transmembrane region" description="Helical" evidence="7">
    <location>
        <begin position="97"/>
        <end position="122"/>
    </location>
</feature>
<evidence type="ECO:0000256" key="1">
    <source>
        <dbReference type="ARBA" id="ARBA00004141"/>
    </source>
</evidence>
<evidence type="ECO:0000256" key="2">
    <source>
        <dbReference type="ARBA" id="ARBA00022692"/>
    </source>
</evidence>
<protein>
    <recommendedName>
        <fullName evidence="8">Rhodopsin domain-containing protein</fullName>
    </recommendedName>
</protein>
<feature type="transmembrane region" description="Helical" evidence="7">
    <location>
        <begin position="20"/>
        <end position="40"/>
    </location>
</feature>
<evidence type="ECO:0000259" key="8">
    <source>
        <dbReference type="Pfam" id="PF20684"/>
    </source>
</evidence>
<reference evidence="9 10" key="1">
    <citation type="journal article" date="2019" name="Mol. Biol. Evol.">
        <title>Blast fungal genomes show frequent chromosomal changes, gene gains and losses, and effector gene turnover.</title>
        <authorList>
            <person name="Gomez Luciano L.B."/>
            <person name="Jason Tsai I."/>
            <person name="Chuma I."/>
            <person name="Tosa Y."/>
            <person name="Chen Y.H."/>
            <person name="Li J.Y."/>
            <person name="Li M.Y."/>
            <person name="Jade Lu M.Y."/>
            <person name="Nakayashiki H."/>
            <person name="Li W.H."/>
        </authorList>
    </citation>
    <scope>NUCLEOTIDE SEQUENCE [LARGE SCALE GENOMIC DNA]</scope>
    <source>
        <strain evidence="9">MZ5-1-6</strain>
    </source>
</reference>
<dbReference type="Pfam" id="PF20684">
    <property type="entry name" value="Fung_rhodopsin"/>
    <property type="match status" value="1"/>
</dbReference>
<feature type="transmembrane region" description="Helical" evidence="7">
    <location>
        <begin position="211"/>
        <end position="230"/>
    </location>
</feature>
<name>A0A4P7NV07_PYROR</name>
<evidence type="ECO:0000256" key="3">
    <source>
        <dbReference type="ARBA" id="ARBA00022989"/>
    </source>
</evidence>
<keyword evidence="3 7" id="KW-1133">Transmembrane helix</keyword>
<gene>
    <name evidence="9" type="ORF">PoMZ_13401</name>
</gene>
<comment type="similarity">
    <text evidence="5">Belongs to the SAT4 family.</text>
</comment>
<dbReference type="InterPro" id="IPR049326">
    <property type="entry name" value="Rhodopsin_dom_fungi"/>
</dbReference>
<accession>A0A4P7NV07</accession>
<evidence type="ECO:0000313" key="10">
    <source>
        <dbReference type="Proteomes" id="UP000294847"/>
    </source>
</evidence>
<evidence type="ECO:0000256" key="6">
    <source>
        <dbReference type="SAM" id="MobiDB-lite"/>
    </source>
</evidence>
<feature type="transmembrane region" description="Helical" evidence="7">
    <location>
        <begin position="134"/>
        <end position="156"/>
    </location>
</feature>
<proteinExistence type="inferred from homology"/>
<feature type="transmembrane region" description="Helical" evidence="7">
    <location>
        <begin position="52"/>
        <end position="77"/>
    </location>
</feature>
<evidence type="ECO:0000256" key="4">
    <source>
        <dbReference type="ARBA" id="ARBA00023136"/>
    </source>
</evidence>
<keyword evidence="2 7" id="KW-0812">Transmembrane</keyword>
<feature type="transmembrane region" description="Helical" evidence="7">
    <location>
        <begin position="176"/>
        <end position="199"/>
    </location>
</feature>
<evidence type="ECO:0000256" key="5">
    <source>
        <dbReference type="ARBA" id="ARBA00038359"/>
    </source>
</evidence>
<dbReference type="Proteomes" id="UP000294847">
    <property type="component" value="Chromosome 7"/>
</dbReference>
<feature type="compositionally biased region" description="Basic and acidic residues" evidence="6">
    <location>
        <begin position="443"/>
        <end position="453"/>
    </location>
</feature>
<organism evidence="9 10">
    <name type="scientific">Pyricularia oryzae</name>
    <name type="common">Rice blast fungus</name>
    <name type="synonym">Magnaporthe oryzae</name>
    <dbReference type="NCBI Taxonomy" id="318829"/>
    <lineage>
        <taxon>Eukaryota</taxon>
        <taxon>Fungi</taxon>
        <taxon>Dikarya</taxon>
        <taxon>Ascomycota</taxon>
        <taxon>Pezizomycotina</taxon>
        <taxon>Sordariomycetes</taxon>
        <taxon>Sordariomycetidae</taxon>
        <taxon>Magnaporthales</taxon>
        <taxon>Pyriculariaceae</taxon>
        <taxon>Pyricularia</taxon>
    </lineage>
</organism>
<dbReference type="PANTHER" id="PTHR33048:SF151">
    <property type="entry name" value="INTEGRAL MEMBRANE PROTEIN"/>
    <property type="match status" value="1"/>
</dbReference>
<dbReference type="EMBL" id="CP034210">
    <property type="protein sequence ID" value="QBZ66424.1"/>
    <property type="molecule type" value="Genomic_DNA"/>
</dbReference>
<dbReference type="InterPro" id="IPR052337">
    <property type="entry name" value="SAT4-like"/>
</dbReference>
<feature type="region of interest" description="Disordered" evidence="6">
    <location>
        <begin position="406"/>
        <end position="453"/>
    </location>
</feature>
<keyword evidence="4 7" id="KW-0472">Membrane</keyword>
<comment type="subcellular location">
    <subcellularLocation>
        <location evidence="1">Membrane</location>
        <topology evidence="1">Multi-pass membrane protein</topology>
    </subcellularLocation>
</comment>
<evidence type="ECO:0000256" key="7">
    <source>
        <dbReference type="SAM" id="Phobius"/>
    </source>
</evidence>
<feature type="domain" description="Rhodopsin" evidence="8">
    <location>
        <begin position="40"/>
        <end position="275"/>
    </location>
</feature>
<dbReference type="AlphaFoldDB" id="A0A4P7NV07"/>
<sequence>MAESPSKLPGLPGFHRETIQPWIVAVEVTVNLLALVSVGLRMLSRHIKSQRLWWDDYTIMFSMVWNFMVVGFAFAMYSNGMGLHADKVPMNNIVMMAKWLVVAEIFYAWNLVWTKLSLLLMYIRIFQTSLIRRICIGIGILVVCWGFTIMFIFIFICVPVNKLWYPDIPGHCINQVATWIANAASTILTDIAILVIPFTQIWNLQLRRIDKIGLTFAFGLGFFVVFASSYRTTVLFTYSNQDPTYTLAPTVGWTAIEVSAGIISACLPTMRPSLQYVGRKCGIKRSIFGSSEDQDSDRSNLQNLGSANGAPLTIGGGAMYPSQKPAETRTKPRSTTISSRHELFDGKTGVVGSINARISSASSGIDERLHGHDDDRAAAVSLQSPPDADLRPDVRDVMYRVSSYTSNGGNGEFKRKGSEVESEIPPNGIMVQKDITQSSSRIAPHDDDGSGRR</sequence>
<feature type="transmembrane region" description="Helical" evidence="7">
    <location>
        <begin position="250"/>
        <end position="270"/>
    </location>
</feature>
<evidence type="ECO:0000313" key="9">
    <source>
        <dbReference type="EMBL" id="QBZ66424.1"/>
    </source>
</evidence>